<feature type="transmembrane region" description="Helical" evidence="1">
    <location>
        <begin position="71"/>
        <end position="95"/>
    </location>
</feature>
<accession>A0A1G8KA86</accession>
<sequence>MFGYEYLLGEPWLPYSIVVALLSAALSIFFVKLMPMSPWMSFLFTCLTAFIAAVFASGIKMGVAGGGEAVFWNLFGGAFFAPVWLPVCVVVHAALRRELIRRR</sequence>
<dbReference type="Proteomes" id="UP000199340">
    <property type="component" value="Unassembled WGS sequence"/>
</dbReference>
<keyword evidence="1" id="KW-0472">Membrane</keyword>
<keyword evidence="3" id="KW-1185">Reference proteome</keyword>
<organism evidence="2 3">
    <name type="scientific">Lutimaribacter saemankumensis</name>
    <dbReference type="NCBI Taxonomy" id="490829"/>
    <lineage>
        <taxon>Bacteria</taxon>
        <taxon>Pseudomonadati</taxon>
        <taxon>Pseudomonadota</taxon>
        <taxon>Alphaproteobacteria</taxon>
        <taxon>Rhodobacterales</taxon>
        <taxon>Roseobacteraceae</taxon>
        <taxon>Lutimaribacter</taxon>
    </lineage>
</organism>
<keyword evidence="1" id="KW-0812">Transmembrane</keyword>
<evidence type="ECO:0000256" key="1">
    <source>
        <dbReference type="SAM" id="Phobius"/>
    </source>
</evidence>
<feature type="transmembrane region" description="Helical" evidence="1">
    <location>
        <begin position="12"/>
        <end position="31"/>
    </location>
</feature>
<reference evidence="2 3" key="1">
    <citation type="submission" date="2016-10" db="EMBL/GenBank/DDBJ databases">
        <authorList>
            <person name="de Groot N.N."/>
        </authorList>
    </citation>
    <scope>NUCLEOTIDE SEQUENCE [LARGE SCALE GENOMIC DNA]</scope>
    <source>
        <strain evidence="2 3">DSM 28010</strain>
    </source>
</reference>
<feature type="transmembrane region" description="Helical" evidence="1">
    <location>
        <begin position="38"/>
        <end position="59"/>
    </location>
</feature>
<gene>
    <name evidence="2" type="ORF">SAMN05421850_102467</name>
</gene>
<protein>
    <submittedName>
        <fullName evidence="2">Uncharacterized protein</fullName>
    </submittedName>
</protein>
<proteinExistence type="predicted"/>
<dbReference type="AlphaFoldDB" id="A0A1G8KA86"/>
<evidence type="ECO:0000313" key="3">
    <source>
        <dbReference type="Proteomes" id="UP000199340"/>
    </source>
</evidence>
<keyword evidence="1" id="KW-1133">Transmembrane helix</keyword>
<name>A0A1G8KA86_9RHOB</name>
<evidence type="ECO:0000313" key="2">
    <source>
        <dbReference type="EMBL" id="SDI40386.1"/>
    </source>
</evidence>
<dbReference type="EMBL" id="FNEB01000002">
    <property type="protein sequence ID" value="SDI40386.1"/>
    <property type="molecule type" value="Genomic_DNA"/>
</dbReference>